<name>A0A7G5E8G1_9SPHI</name>
<evidence type="ECO:0000256" key="1">
    <source>
        <dbReference type="SAM" id="SignalP"/>
    </source>
</evidence>
<gene>
    <name evidence="2" type="ORF">HS960_22680</name>
</gene>
<reference evidence="2 3" key="1">
    <citation type="journal article" date="2020" name="G3 (Bethesda)">
        <title>CeMbio - The Caenorhabditis elegans Microbiome Resource.</title>
        <authorList>
            <person name="Dirksen P."/>
            <person name="Assie A."/>
            <person name="Zimmermann J."/>
            <person name="Zhang F."/>
            <person name="Tietje A.M."/>
            <person name="Marsh S.A."/>
            <person name="Felix M.A."/>
            <person name="Shapira M."/>
            <person name="Kaleta C."/>
            <person name="Schulenburg H."/>
            <person name="Samuel B."/>
        </authorList>
    </citation>
    <scope>NUCLEOTIDE SEQUENCE [LARGE SCALE GENOMIC DNA]</scope>
    <source>
        <strain evidence="2 3">BIGb0170</strain>
    </source>
</reference>
<dbReference type="RefSeq" id="WP_182330675.1">
    <property type="nucleotide sequence ID" value="NZ_CP058555.1"/>
</dbReference>
<dbReference type="Pfam" id="PF00657">
    <property type="entry name" value="Lipase_GDSL"/>
    <property type="match status" value="1"/>
</dbReference>
<organism evidence="2 3">
    <name type="scientific">Sphingobacterium paramultivorum</name>
    <dbReference type="NCBI Taxonomy" id="2886510"/>
    <lineage>
        <taxon>Bacteria</taxon>
        <taxon>Pseudomonadati</taxon>
        <taxon>Bacteroidota</taxon>
        <taxon>Sphingobacteriia</taxon>
        <taxon>Sphingobacteriales</taxon>
        <taxon>Sphingobacteriaceae</taxon>
        <taxon>Sphingobacterium</taxon>
    </lineage>
</organism>
<sequence>MKKNKLYIAAALALFAIASCKPTLDEYTPSAGSLNFSKYVAIGNSLTAGYADGGLYLEGQKVAYPNLIAEQLKQVGGGEFKSPFFSEDQANGSGYITLTALVNGQPVTAQVTDKLAYRSASPKLLTKYTDPINNLGVPGMRMDLSMVAGMGSPAGNMYFERLLPDADAMKTYFNYSTTQNHTFFSFALGNNDALGWATNGGVVNINPTTKQPDPTTVLTETAQFTAILNGYVQALTQGDRKGVLATIPDVTATPYFTTVTRAALLAAVNATNPPTPVTNIYIATKSGPRAATDQDYFVLPFSSTGLLGKPNAAQIPYGLHPLNPVEDKYVLDVSETATVVQRINEYNAAIKAAADSKGLALADVHEFLNNVKGGVRINGLAVSAKYITGNAFSLDGIHLTPIGNALMANIFISAINSKYGSKIPQVDVAKYRGVKLPDTVSK</sequence>
<dbReference type="EMBL" id="CP058555">
    <property type="protein sequence ID" value="QMV70286.1"/>
    <property type="molecule type" value="Genomic_DNA"/>
</dbReference>
<dbReference type="GO" id="GO:0016788">
    <property type="term" value="F:hydrolase activity, acting on ester bonds"/>
    <property type="evidence" value="ECO:0007669"/>
    <property type="project" value="InterPro"/>
</dbReference>
<dbReference type="InterPro" id="IPR001087">
    <property type="entry name" value="GDSL"/>
</dbReference>
<proteinExistence type="predicted"/>
<dbReference type="SUPFAM" id="SSF52266">
    <property type="entry name" value="SGNH hydrolase"/>
    <property type="match status" value="1"/>
</dbReference>
<dbReference type="PROSITE" id="PS51257">
    <property type="entry name" value="PROKAR_LIPOPROTEIN"/>
    <property type="match status" value="1"/>
</dbReference>
<evidence type="ECO:0000313" key="2">
    <source>
        <dbReference type="EMBL" id="QMV70286.1"/>
    </source>
</evidence>
<feature type="signal peptide" evidence="1">
    <location>
        <begin position="1"/>
        <end position="18"/>
    </location>
</feature>
<dbReference type="Proteomes" id="UP000515450">
    <property type="component" value="Chromosome"/>
</dbReference>
<protein>
    <submittedName>
        <fullName evidence="2">G-D-S-L family lipolytic protein</fullName>
    </submittedName>
</protein>
<evidence type="ECO:0000313" key="3">
    <source>
        <dbReference type="Proteomes" id="UP000515450"/>
    </source>
</evidence>
<keyword evidence="1" id="KW-0732">Signal</keyword>
<keyword evidence="3" id="KW-1185">Reference proteome</keyword>
<dbReference type="AlphaFoldDB" id="A0A7G5E8G1"/>
<accession>A0A7G5E8G1</accession>
<feature type="chain" id="PRO_5028855241" evidence="1">
    <location>
        <begin position="19"/>
        <end position="442"/>
    </location>
</feature>
<dbReference type="InterPro" id="IPR036514">
    <property type="entry name" value="SGNH_hydro_sf"/>
</dbReference>
<dbReference type="Gene3D" id="3.40.50.1110">
    <property type="entry name" value="SGNH hydrolase"/>
    <property type="match status" value="1"/>
</dbReference>